<evidence type="ECO:0000313" key="1">
    <source>
        <dbReference type="EMBL" id="RYB03621.1"/>
    </source>
</evidence>
<gene>
    <name evidence="1" type="ORF">D3272_15840</name>
</gene>
<sequence length="64" mass="7249">MVDDTAGVIPHITRKIVPVAVRQFSRSKIREERLSDINSFVQAIEVISDFIAMKPIRVADIEII</sequence>
<organism evidence="1 2">
    <name type="scientific">Lichenibacterium ramalinae</name>
    <dbReference type="NCBI Taxonomy" id="2316527"/>
    <lineage>
        <taxon>Bacteria</taxon>
        <taxon>Pseudomonadati</taxon>
        <taxon>Pseudomonadota</taxon>
        <taxon>Alphaproteobacteria</taxon>
        <taxon>Hyphomicrobiales</taxon>
        <taxon>Lichenihabitantaceae</taxon>
        <taxon>Lichenibacterium</taxon>
    </lineage>
</organism>
<proteinExistence type="predicted"/>
<comment type="caution">
    <text evidence="1">The sequence shown here is derived from an EMBL/GenBank/DDBJ whole genome shotgun (WGS) entry which is preliminary data.</text>
</comment>
<keyword evidence="2" id="KW-1185">Reference proteome</keyword>
<dbReference type="AlphaFoldDB" id="A0A4Q2RA56"/>
<protein>
    <submittedName>
        <fullName evidence="1">Uncharacterized protein</fullName>
    </submittedName>
</protein>
<name>A0A4Q2RA56_9HYPH</name>
<reference evidence="1 2" key="2">
    <citation type="submission" date="2019-02" db="EMBL/GenBank/DDBJ databases">
        <title>'Lichenibacterium ramalinii' gen. nov. sp. nov., 'Lichenibacterium minor' gen. nov. sp. nov.</title>
        <authorList>
            <person name="Pankratov T."/>
        </authorList>
    </citation>
    <scope>NUCLEOTIDE SEQUENCE [LARGE SCALE GENOMIC DNA]</scope>
    <source>
        <strain evidence="1 2">RmlP001</strain>
    </source>
</reference>
<dbReference type="Proteomes" id="UP000289411">
    <property type="component" value="Unassembled WGS sequence"/>
</dbReference>
<reference evidence="1 2" key="1">
    <citation type="submission" date="2018-09" db="EMBL/GenBank/DDBJ databases">
        <authorList>
            <person name="Grouzdev D.S."/>
            <person name="Krutkina M.S."/>
        </authorList>
    </citation>
    <scope>NUCLEOTIDE SEQUENCE [LARGE SCALE GENOMIC DNA]</scope>
    <source>
        <strain evidence="1 2">RmlP001</strain>
    </source>
</reference>
<accession>A0A4Q2RA56</accession>
<dbReference type="EMBL" id="QYBC01000013">
    <property type="protein sequence ID" value="RYB03621.1"/>
    <property type="molecule type" value="Genomic_DNA"/>
</dbReference>
<evidence type="ECO:0000313" key="2">
    <source>
        <dbReference type="Proteomes" id="UP000289411"/>
    </source>
</evidence>